<dbReference type="Proteomes" id="UP000076154">
    <property type="component" value="Unassembled WGS sequence"/>
</dbReference>
<evidence type="ECO:0000256" key="6">
    <source>
        <dbReference type="ARBA" id="ARBA00022691"/>
    </source>
</evidence>
<dbReference type="GO" id="GO:0030422">
    <property type="term" value="P:siRNA processing"/>
    <property type="evidence" value="ECO:0007669"/>
    <property type="project" value="TreeGrafter"/>
</dbReference>
<organism evidence="14 15">
    <name type="scientific">Hypsizygus marmoreus</name>
    <name type="common">White beech mushroom</name>
    <name type="synonym">Agaricus marmoreus</name>
    <dbReference type="NCBI Taxonomy" id="39966"/>
    <lineage>
        <taxon>Eukaryota</taxon>
        <taxon>Fungi</taxon>
        <taxon>Dikarya</taxon>
        <taxon>Basidiomycota</taxon>
        <taxon>Agaricomycotina</taxon>
        <taxon>Agaricomycetes</taxon>
        <taxon>Agaricomycetidae</taxon>
        <taxon>Agaricales</taxon>
        <taxon>Tricholomatineae</taxon>
        <taxon>Lyophyllaceae</taxon>
        <taxon>Hypsizygus</taxon>
    </lineage>
</organism>
<dbReference type="PANTHER" id="PTHR21404">
    <property type="entry name" value="HEN1"/>
    <property type="match status" value="1"/>
</dbReference>
<evidence type="ECO:0000256" key="8">
    <source>
        <dbReference type="ARBA" id="ARBA00022842"/>
    </source>
</evidence>
<protein>
    <recommendedName>
        <fullName evidence="3">Small RNA 2'-O-methyltransferase</fullName>
        <ecNumber evidence="11">2.1.1.386</ecNumber>
    </recommendedName>
</protein>
<keyword evidence="5" id="KW-0808">Transferase</keyword>
<dbReference type="GO" id="GO:0005737">
    <property type="term" value="C:cytoplasm"/>
    <property type="evidence" value="ECO:0007669"/>
    <property type="project" value="TreeGrafter"/>
</dbReference>
<name>A0A369JUS2_HYPMA</name>
<comment type="catalytic activity">
    <reaction evidence="12">
        <text>small RNA 3'-end nucleotide + S-adenosyl-L-methionine = small RNA 3'-end 2'-O-methylnucleotide + S-adenosyl-L-homocysteine + H(+)</text>
        <dbReference type="Rhea" id="RHEA:37887"/>
        <dbReference type="Rhea" id="RHEA-COMP:10415"/>
        <dbReference type="Rhea" id="RHEA-COMP:10416"/>
        <dbReference type="ChEBI" id="CHEBI:15378"/>
        <dbReference type="ChEBI" id="CHEBI:57856"/>
        <dbReference type="ChEBI" id="CHEBI:59789"/>
        <dbReference type="ChEBI" id="CHEBI:74896"/>
        <dbReference type="ChEBI" id="CHEBI:74898"/>
        <dbReference type="EC" id="2.1.1.386"/>
    </reaction>
</comment>
<dbReference type="PANTHER" id="PTHR21404:SF3">
    <property type="entry name" value="SMALL RNA 2'-O-METHYLTRANSFERASE"/>
    <property type="match status" value="1"/>
</dbReference>
<comment type="caution">
    <text evidence="14">The sequence shown here is derived from an EMBL/GenBank/DDBJ whole genome shotgun (WGS) entry which is preliminary data.</text>
</comment>
<evidence type="ECO:0000256" key="10">
    <source>
        <dbReference type="ARBA" id="ARBA00023158"/>
    </source>
</evidence>
<evidence type="ECO:0000256" key="1">
    <source>
        <dbReference type="ARBA" id="ARBA00001946"/>
    </source>
</evidence>
<dbReference type="OrthoDB" id="2154311at2759"/>
<keyword evidence="15" id="KW-1185">Reference proteome</keyword>
<evidence type="ECO:0000256" key="2">
    <source>
        <dbReference type="ARBA" id="ARBA00009026"/>
    </source>
</evidence>
<dbReference type="SUPFAM" id="SSF53335">
    <property type="entry name" value="S-adenosyl-L-methionine-dependent methyltransferases"/>
    <property type="match status" value="1"/>
</dbReference>
<feature type="region of interest" description="Disordered" evidence="13">
    <location>
        <begin position="444"/>
        <end position="538"/>
    </location>
</feature>
<accession>A0A369JUS2</accession>
<feature type="region of interest" description="Disordered" evidence="13">
    <location>
        <begin position="67"/>
        <end position="92"/>
    </location>
</feature>
<keyword evidence="10" id="KW-0943">RNA-mediated gene silencing</keyword>
<comment type="similarity">
    <text evidence="2">Belongs to the methyltransferase superfamily. HEN1 family.</text>
</comment>
<evidence type="ECO:0000256" key="12">
    <source>
        <dbReference type="ARBA" id="ARBA00048418"/>
    </source>
</evidence>
<feature type="compositionally biased region" description="Pro residues" evidence="13">
    <location>
        <begin position="67"/>
        <end position="78"/>
    </location>
</feature>
<comment type="cofactor">
    <cofactor evidence="1">
        <name>Mg(2+)</name>
        <dbReference type="ChEBI" id="CHEBI:18420"/>
    </cofactor>
</comment>
<dbReference type="EC" id="2.1.1.386" evidence="11"/>
<gene>
    <name evidence="14" type="primary">HEN1</name>
    <name evidence="14" type="ORF">Hypma_006763</name>
</gene>
<dbReference type="InterPro" id="IPR029063">
    <property type="entry name" value="SAM-dependent_MTases_sf"/>
</dbReference>
<dbReference type="InParanoid" id="A0A369JUS2"/>
<keyword evidence="8" id="KW-0460">Magnesium</keyword>
<keyword evidence="6" id="KW-0949">S-adenosyl-L-methionine</keyword>
<proteinExistence type="inferred from homology"/>
<evidence type="ECO:0000256" key="3">
    <source>
        <dbReference type="ARBA" id="ARBA00021330"/>
    </source>
</evidence>
<evidence type="ECO:0000256" key="7">
    <source>
        <dbReference type="ARBA" id="ARBA00022723"/>
    </source>
</evidence>
<evidence type="ECO:0000256" key="5">
    <source>
        <dbReference type="ARBA" id="ARBA00022679"/>
    </source>
</evidence>
<dbReference type="GO" id="GO:0005634">
    <property type="term" value="C:nucleus"/>
    <property type="evidence" value="ECO:0007669"/>
    <property type="project" value="TreeGrafter"/>
</dbReference>
<evidence type="ECO:0000256" key="9">
    <source>
        <dbReference type="ARBA" id="ARBA00022884"/>
    </source>
</evidence>
<dbReference type="AlphaFoldDB" id="A0A369JUS2"/>
<dbReference type="GO" id="GO:0090486">
    <property type="term" value="F:small RNA 2'-O-methyltransferase activity"/>
    <property type="evidence" value="ECO:0007669"/>
    <property type="project" value="UniProtKB-EC"/>
</dbReference>
<dbReference type="GO" id="GO:0001510">
    <property type="term" value="P:RNA methylation"/>
    <property type="evidence" value="ECO:0007669"/>
    <property type="project" value="InterPro"/>
</dbReference>
<dbReference type="FunCoup" id="A0A369JUS2">
    <property type="interactions" value="167"/>
</dbReference>
<dbReference type="InterPro" id="IPR026610">
    <property type="entry name" value="Hen1"/>
</dbReference>
<evidence type="ECO:0000256" key="4">
    <source>
        <dbReference type="ARBA" id="ARBA00022603"/>
    </source>
</evidence>
<evidence type="ECO:0000256" key="11">
    <source>
        <dbReference type="ARBA" id="ARBA00035025"/>
    </source>
</evidence>
<dbReference type="EMBL" id="LUEZ02000040">
    <property type="protein sequence ID" value="RDB26089.1"/>
    <property type="molecule type" value="Genomic_DNA"/>
</dbReference>
<evidence type="ECO:0000313" key="14">
    <source>
        <dbReference type="EMBL" id="RDB26089.1"/>
    </source>
</evidence>
<evidence type="ECO:0000313" key="15">
    <source>
        <dbReference type="Proteomes" id="UP000076154"/>
    </source>
</evidence>
<keyword evidence="4" id="KW-0489">Methyltransferase</keyword>
<dbReference type="Gene3D" id="3.40.50.150">
    <property type="entry name" value="Vaccinia Virus protein VP39"/>
    <property type="match status" value="1"/>
</dbReference>
<reference evidence="14" key="1">
    <citation type="submission" date="2018-04" db="EMBL/GenBank/DDBJ databases">
        <title>Whole genome sequencing of Hypsizygus marmoreus.</title>
        <authorList>
            <person name="Choi I.-G."/>
            <person name="Min B."/>
            <person name="Kim J.-G."/>
            <person name="Kim S."/>
            <person name="Oh Y.-L."/>
            <person name="Kong W.-S."/>
            <person name="Park H."/>
            <person name="Jeong J."/>
            <person name="Song E.-S."/>
        </authorList>
    </citation>
    <scope>NUCLEOTIDE SEQUENCE [LARGE SCALE GENOMIC DNA]</scope>
    <source>
        <strain evidence="14">51987-8</strain>
    </source>
</reference>
<keyword evidence="7" id="KW-0479">Metal-binding</keyword>
<keyword evidence="9" id="KW-0694">RNA-binding</keyword>
<dbReference type="GO" id="GO:0003723">
    <property type="term" value="F:RNA binding"/>
    <property type="evidence" value="ECO:0007669"/>
    <property type="project" value="UniProtKB-KW"/>
</dbReference>
<sequence length="538" mass="60234">MNNDAFLMEDDYQELKVTFYPPLFLQRRIWVLDVLRAENVTKVLDVGCGEGQLLTVLSQPAPWLAPPPPGFLPPPLEPPDASDTIPPSPTYNDEIPNLHMTHVMGLDISINDLQFAIQGTAPPQDEVNLEEGSDQYRSHYTNVGLRWENLEAKIWKGGLEVINEDFLDIECIVSTEVIEHLPPEIFPAFAPVLLGIYHPRLFLITTPSYTFNARFTAPEAPPSARQGYPDPTGRTDRIFRHSDHKFEWTTGEFDAWCRDVAAEWGYAVDVSSIGHAQEVDEWGRDAELGGATSVAVFRRLNLEDREKKARAVVQTLGLEGKSHELLTKHEHLAHEQSQHPQSLKEICLGVRATMEGFRETILRVEELWFERDIAVMCGGWIEVLVRSVEDCEFLALKRDGDGAKNKRSMWNVELLGGITDSKEVWPAEGESSLDYIPMDWIPREDESESEGGWNGSTDMEGDISWNGSEDDDEVEPPHSSEVAGNDWGDKGDMEECGNISGRVWDGGWKQAACEDNTIPHSSGSSTTGWDGDESDDTT</sequence>
<evidence type="ECO:0000256" key="13">
    <source>
        <dbReference type="SAM" id="MobiDB-lite"/>
    </source>
</evidence>
<dbReference type="GO" id="GO:0046872">
    <property type="term" value="F:metal ion binding"/>
    <property type="evidence" value="ECO:0007669"/>
    <property type="project" value="UniProtKB-KW"/>
</dbReference>